<feature type="binding site" evidence="13">
    <location>
        <position position="436"/>
    </location>
    <ligand>
        <name>K(+)</name>
        <dbReference type="ChEBI" id="CHEBI:29103"/>
    </ligand>
</feature>
<evidence type="ECO:0000256" key="5">
    <source>
        <dbReference type="ARBA" id="ARBA00022519"/>
    </source>
</evidence>
<evidence type="ECO:0000256" key="8">
    <source>
        <dbReference type="ARBA" id="ARBA00022958"/>
    </source>
</evidence>
<feature type="binding site" evidence="13">
    <location>
        <position position="319"/>
    </location>
    <ligand>
        <name>K(+)</name>
        <dbReference type="ChEBI" id="CHEBI:29103"/>
    </ligand>
</feature>
<feature type="transmembrane region" description="Helical" evidence="14">
    <location>
        <begin position="136"/>
        <end position="161"/>
    </location>
</feature>
<feature type="transmembrane region" description="Helical" evidence="14">
    <location>
        <begin position="397"/>
        <end position="418"/>
    </location>
</feature>
<dbReference type="EMBL" id="MSDQ01000006">
    <property type="protein sequence ID" value="OLO12706.1"/>
    <property type="molecule type" value="Genomic_DNA"/>
</dbReference>
<dbReference type="PANTHER" id="PTHR32024:SF2">
    <property type="entry name" value="TRK SYSTEM POTASSIUM UPTAKE PROTEIN TRKG-RELATED"/>
    <property type="match status" value="1"/>
</dbReference>
<evidence type="ECO:0000256" key="12">
    <source>
        <dbReference type="PIRNR" id="PIRNR006247"/>
    </source>
</evidence>
<feature type="transmembrane region" description="Helical" evidence="14">
    <location>
        <begin position="184"/>
        <end position="203"/>
    </location>
</feature>
<dbReference type="GO" id="GO:0046872">
    <property type="term" value="F:metal ion binding"/>
    <property type="evidence" value="ECO:0007669"/>
    <property type="project" value="UniProtKB-KW"/>
</dbReference>
<evidence type="ECO:0000256" key="1">
    <source>
        <dbReference type="ARBA" id="ARBA00004429"/>
    </source>
</evidence>
<dbReference type="GO" id="GO:0005886">
    <property type="term" value="C:plasma membrane"/>
    <property type="evidence" value="ECO:0007669"/>
    <property type="project" value="UniProtKB-SubCell"/>
</dbReference>
<feature type="transmembrane region" description="Helical" evidence="14">
    <location>
        <begin position="69"/>
        <end position="90"/>
    </location>
</feature>
<dbReference type="NCBIfam" id="TIGR00933">
    <property type="entry name" value="2a38"/>
    <property type="match status" value="1"/>
</dbReference>
<evidence type="ECO:0000256" key="13">
    <source>
        <dbReference type="PIRSR" id="PIRSR006247-1"/>
    </source>
</evidence>
<feature type="transmembrane region" description="Helical" evidence="14">
    <location>
        <begin position="240"/>
        <end position="259"/>
    </location>
</feature>
<evidence type="ECO:0000256" key="6">
    <source>
        <dbReference type="ARBA" id="ARBA00022538"/>
    </source>
</evidence>
<keyword evidence="16" id="KW-1185">Reference proteome</keyword>
<feature type="binding site" evidence="13">
    <location>
        <position position="437"/>
    </location>
    <ligand>
        <name>K(+)</name>
        <dbReference type="ChEBI" id="CHEBI:29103"/>
    </ligand>
</feature>
<feature type="transmembrane region" description="Helical" evidence="14">
    <location>
        <begin position="336"/>
        <end position="364"/>
    </location>
</feature>
<evidence type="ECO:0000256" key="11">
    <source>
        <dbReference type="ARBA" id="ARBA00023136"/>
    </source>
</evidence>
<comment type="subcellular location">
    <subcellularLocation>
        <location evidence="1 12">Cell inner membrane</location>
        <topology evidence="1 12">Multi-pass membrane protein</topology>
    </subcellularLocation>
</comment>
<evidence type="ECO:0000313" key="16">
    <source>
        <dbReference type="Proteomes" id="UP000186806"/>
    </source>
</evidence>
<evidence type="ECO:0000256" key="9">
    <source>
        <dbReference type="ARBA" id="ARBA00022989"/>
    </source>
</evidence>
<dbReference type="RefSeq" id="WP_040242965.1">
    <property type="nucleotide sequence ID" value="NZ_JBQCXM010000002.1"/>
</dbReference>
<feature type="binding site" evidence="13">
    <location>
        <position position="221"/>
    </location>
    <ligand>
        <name>K(+)</name>
        <dbReference type="ChEBI" id="CHEBI:29103"/>
    </ligand>
</feature>
<evidence type="ECO:0000256" key="3">
    <source>
        <dbReference type="ARBA" id="ARBA00022448"/>
    </source>
</evidence>
<dbReference type="InterPro" id="IPR003445">
    <property type="entry name" value="Cat_transpt"/>
</dbReference>
<protein>
    <recommendedName>
        <fullName evidence="12">Trk system potassium uptake protein</fullName>
    </recommendedName>
</protein>
<evidence type="ECO:0000313" key="15">
    <source>
        <dbReference type="EMBL" id="OLO12706.1"/>
    </source>
</evidence>
<dbReference type="PIRSF" id="PIRSF006247">
    <property type="entry name" value="TrkH"/>
    <property type="match status" value="1"/>
</dbReference>
<keyword evidence="7 14" id="KW-0812">Transmembrane</keyword>
<reference evidence="15 16" key="1">
    <citation type="submission" date="2016-12" db="EMBL/GenBank/DDBJ databases">
        <title>Draft genome sequences of strains Salinicola socius SMB35, Salinicola sp. MH3R3-1 and Chromohalobacter sp. SMB17 from the Verkhnekamsk potash mining region of Russia.</title>
        <authorList>
            <person name="Mavrodi D.V."/>
            <person name="Olsson B.E."/>
            <person name="Korsakova E.S."/>
            <person name="Pyankova A."/>
            <person name="Mavrodi O.V."/>
            <person name="Plotnikova E.G."/>
        </authorList>
    </citation>
    <scope>NUCLEOTIDE SEQUENCE [LARGE SCALE GENOMIC DNA]</scope>
    <source>
        <strain evidence="15 16">SMB17</strain>
    </source>
</reference>
<keyword evidence="9 14" id="KW-1133">Transmembrane helix</keyword>
<comment type="caution">
    <text evidence="15">The sequence shown here is derived from an EMBL/GenBank/DDBJ whole genome shotgun (WGS) entry which is preliminary data.</text>
</comment>
<dbReference type="Pfam" id="PF02386">
    <property type="entry name" value="TrkH"/>
    <property type="match status" value="1"/>
</dbReference>
<evidence type="ECO:0000256" key="2">
    <source>
        <dbReference type="ARBA" id="ARBA00009137"/>
    </source>
</evidence>
<dbReference type="PANTHER" id="PTHR32024">
    <property type="entry name" value="TRK SYSTEM POTASSIUM UPTAKE PROTEIN TRKG-RELATED"/>
    <property type="match status" value="1"/>
</dbReference>
<sequence>MSFLVILRIVGLLLMLFSLTMVPPVVISLIFDDATWDAFVIGLGITFVTGALLYWPARNARRELRTRDGFLITVMFWSVLGLFGSLPLMLAADPSLSFTDAVFESFSGLTTTGATILTGIDLLPESIRFYRQQLQWLGGMGIVVLAVAILPTLGIGGMQLYRTEIPGPLKDSKLTPRITETAKALWYIYAALTLTCFLAYWLAGMSWFDAIGHSFSTVAVGGFSTHDASIGYFDSATIELICVFFMIVSSLSFGLHFAVWREKRLSHYLLDPEFRFFVIFLALLVTITIATLMLSGTYDYDDSLGLRHGLFEVVSVATTTGFGVADFTAWPGVLPFMLFIAAFVGACSGSAGGGMKVIRILLILKQGLREIHRLIHPNAVFSVKVGKMRISSGVAEAVWGFFSAYMLLFVLMLLILLATGLDQVTAWSAVGSSLNNLGPGLGGVSAHYGDMPDLAKWTLVMAMMFGRLEIFTILVLFTPAFWRR</sequence>
<gene>
    <name evidence="15" type="ORF">BTW10_04450</name>
</gene>
<dbReference type="GO" id="GO:0015379">
    <property type="term" value="F:potassium:chloride symporter activity"/>
    <property type="evidence" value="ECO:0007669"/>
    <property type="project" value="InterPro"/>
</dbReference>
<accession>A0A1Q8TGD2</accession>
<feature type="binding site" evidence="13">
    <location>
        <position position="111"/>
    </location>
    <ligand>
        <name>K(+)</name>
        <dbReference type="ChEBI" id="CHEBI:29103"/>
    </ligand>
</feature>
<keyword evidence="10 12" id="KW-0406">Ion transport</keyword>
<keyword evidence="11 12" id="KW-0472">Membrane</keyword>
<organism evidence="15 16">
    <name type="scientific">Chromohalobacter japonicus</name>
    <dbReference type="NCBI Taxonomy" id="223900"/>
    <lineage>
        <taxon>Bacteria</taxon>
        <taxon>Pseudomonadati</taxon>
        <taxon>Pseudomonadota</taxon>
        <taxon>Gammaproteobacteria</taxon>
        <taxon>Oceanospirillales</taxon>
        <taxon>Halomonadaceae</taxon>
        <taxon>Chromohalobacter</taxon>
    </lineage>
</organism>
<dbReference type="InterPro" id="IPR004772">
    <property type="entry name" value="TrkH"/>
</dbReference>
<feature type="transmembrane region" description="Helical" evidence="14">
    <location>
        <begin position="457"/>
        <end position="482"/>
    </location>
</feature>
<evidence type="ECO:0000256" key="7">
    <source>
        <dbReference type="ARBA" id="ARBA00022692"/>
    </source>
</evidence>
<evidence type="ECO:0000256" key="14">
    <source>
        <dbReference type="SAM" id="Phobius"/>
    </source>
</evidence>
<keyword evidence="13" id="KW-0479">Metal-binding</keyword>
<feature type="binding site" evidence="13">
    <location>
        <position position="320"/>
    </location>
    <ligand>
        <name>K(+)</name>
        <dbReference type="ChEBI" id="CHEBI:29103"/>
    </ligand>
</feature>
<name>A0A1Q8TGD2_9GAMM</name>
<keyword evidence="6 12" id="KW-0633">Potassium transport</keyword>
<feature type="transmembrane region" description="Helical" evidence="14">
    <location>
        <begin position="38"/>
        <end position="57"/>
    </location>
</feature>
<evidence type="ECO:0000256" key="4">
    <source>
        <dbReference type="ARBA" id="ARBA00022475"/>
    </source>
</evidence>
<dbReference type="STRING" id="223900.GCA_000821045_02033"/>
<dbReference type="OrthoDB" id="9810952at2"/>
<evidence type="ECO:0000256" key="10">
    <source>
        <dbReference type="ARBA" id="ARBA00023065"/>
    </source>
</evidence>
<keyword evidence="8 12" id="KW-0630">Potassium</keyword>
<feature type="transmembrane region" description="Helical" evidence="14">
    <location>
        <begin position="274"/>
        <end position="298"/>
    </location>
</feature>
<dbReference type="Proteomes" id="UP000186806">
    <property type="component" value="Unassembled WGS sequence"/>
</dbReference>
<dbReference type="AlphaFoldDB" id="A0A1Q8TGD2"/>
<comment type="similarity">
    <text evidence="2 12">Belongs to the TrkH potassium transport family.</text>
</comment>
<keyword evidence="3 12" id="KW-0813">Transport</keyword>
<proteinExistence type="inferred from homology"/>
<keyword evidence="5 12" id="KW-0997">Cell inner membrane</keyword>
<feature type="binding site" evidence="13">
    <location>
        <position position="112"/>
    </location>
    <ligand>
        <name>K(+)</name>
        <dbReference type="ChEBI" id="CHEBI:29103"/>
    </ligand>
</feature>
<keyword evidence="4 12" id="KW-1003">Cell membrane</keyword>